<evidence type="ECO:0000256" key="2">
    <source>
        <dbReference type="ARBA" id="ARBA00023002"/>
    </source>
</evidence>
<dbReference type="PRINTS" id="PR00469">
    <property type="entry name" value="PNDRDTASEII"/>
</dbReference>
<dbReference type="InterPro" id="IPR036188">
    <property type="entry name" value="FAD/NAD-bd_sf"/>
</dbReference>
<dbReference type="EMBL" id="JAARLZ010000002">
    <property type="protein sequence ID" value="NII05617.1"/>
    <property type="molecule type" value="Genomic_DNA"/>
</dbReference>
<reference evidence="4 5" key="1">
    <citation type="submission" date="2020-03" db="EMBL/GenBank/DDBJ databases">
        <authorList>
            <person name="Lai Q."/>
        </authorList>
    </citation>
    <scope>NUCLEOTIDE SEQUENCE [LARGE SCALE GENOMIC DNA]</scope>
    <source>
        <strain evidence="4 5">CCUG 25036</strain>
    </source>
</reference>
<keyword evidence="5" id="KW-1185">Reference proteome</keyword>
<evidence type="ECO:0000256" key="1">
    <source>
        <dbReference type="ARBA" id="ARBA00022630"/>
    </source>
</evidence>
<keyword evidence="2" id="KW-0560">Oxidoreductase</keyword>
<dbReference type="RefSeq" id="WP_166946712.1">
    <property type="nucleotide sequence ID" value="NZ_JAARLZ010000002.1"/>
</dbReference>
<dbReference type="Gene3D" id="3.50.50.60">
    <property type="entry name" value="FAD/NAD(P)-binding domain"/>
    <property type="match status" value="2"/>
</dbReference>
<dbReference type="Proteomes" id="UP000490980">
    <property type="component" value="Unassembled WGS sequence"/>
</dbReference>
<dbReference type="AlphaFoldDB" id="A0A7X5ZHA9"/>
<sequence length="302" mass="32036">MDHDVIVLGGSYAGLSAALQLARARRRVLVVDSGQRRNAPAAHAHGFLTRDGESPARIAELGKEQLLRYPTVTWLDAEATSATRTDDGFAIEVRDHSPLHASRLVLAMGIRDQLPALPGLRERWGRHVFHCPYCHGYELHGGPIGLLATSPLAFHLAALLPDWGPTTIFLQEGVEPDEEQARLLDARGVRVERMPVEGFAQSDSADLRLADGRIVTLDGLFAPTRGVQSSPIPGMLGCAFDDTPVGDIIRVDMMGATSVPGVFAGGDAARAGGSLAFAVADGVRAGVAAHRSLIFGMEGATS</sequence>
<dbReference type="InterPro" id="IPR050097">
    <property type="entry name" value="Ferredoxin-NADP_redctase_2"/>
</dbReference>
<comment type="caution">
    <text evidence="4">The sequence shown here is derived from an EMBL/GenBank/DDBJ whole genome shotgun (WGS) entry which is preliminary data.</text>
</comment>
<keyword evidence="1" id="KW-0285">Flavoprotein</keyword>
<evidence type="ECO:0000313" key="5">
    <source>
        <dbReference type="Proteomes" id="UP000490980"/>
    </source>
</evidence>
<protein>
    <submittedName>
        <fullName evidence="4">NAD(P)/FAD-dependent oxidoreductase</fullName>
    </submittedName>
</protein>
<feature type="domain" description="FAD/NAD(P)-binding" evidence="3">
    <location>
        <begin position="3"/>
        <end position="278"/>
    </location>
</feature>
<proteinExistence type="predicted"/>
<gene>
    <name evidence="4" type="ORF">HBF25_04325</name>
</gene>
<organism evidence="4 5">
    <name type="scientific">Luteibacter anthropi</name>
    <dbReference type="NCBI Taxonomy" id="564369"/>
    <lineage>
        <taxon>Bacteria</taxon>
        <taxon>Pseudomonadati</taxon>
        <taxon>Pseudomonadota</taxon>
        <taxon>Gammaproteobacteria</taxon>
        <taxon>Lysobacterales</taxon>
        <taxon>Rhodanobacteraceae</taxon>
        <taxon>Luteibacter</taxon>
    </lineage>
</organism>
<name>A0A7X5ZHA9_9GAMM</name>
<evidence type="ECO:0000313" key="4">
    <source>
        <dbReference type="EMBL" id="NII05617.1"/>
    </source>
</evidence>
<dbReference type="PANTHER" id="PTHR48105">
    <property type="entry name" value="THIOREDOXIN REDUCTASE 1-RELATED-RELATED"/>
    <property type="match status" value="1"/>
</dbReference>
<dbReference type="SUPFAM" id="SSF51905">
    <property type="entry name" value="FAD/NAD(P)-binding domain"/>
    <property type="match status" value="1"/>
</dbReference>
<dbReference type="GO" id="GO:0016491">
    <property type="term" value="F:oxidoreductase activity"/>
    <property type="evidence" value="ECO:0007669"/>
    <property type="project" value="UniProtKB-KW"/>
</dbReference>
<evidence type="ECO:0000259" key="3">
    <source>
        <dbReference type="Pfam" id="PF07992"/>
    </source>
</evidence>
<dbReference type="InterPro" id="IPR023753">
    <property type="entry name" value="FAD/NAD-binding_dom"/>
</dbReference>
<dbReference type="PRINTS" id="PR00368">
    <property type="entry name" value="FADPNR"/>
</dbReference>
<accession>A0A7X5ZHA9</accession>
<dbReference type="Pfam" id="PF07992">
    <property type="entry name" value="Pyr_redox_2"/>
    <property type="match status" value="1"/>
</dbReference>